<organism evidence="1 2">
    <name type="scientific">Phaeosphaeria nodorum (strain SN15 / ATCC MYA-4574 / FGSC 10173)</name>
    <name type="common">Glume blotch fungus</name>
    <name type="synonym">Parastagonospora nodorum</name>
    <dbReference type="NCBI Taxonomy" id="321614"/>
    <lineage>
        <taxon>Eukaryota</taxon>
        <taxon>Fungi</taxon>
        <taxon>Dikarya</taxon>
        <taxon>Ascomycota</taxon>
        <taxon>Pezizomycotina</taxon>
        <taxon>Dothideomycetes</taxon>
        <taxon>Pleosporomycetidae</taxon>
        <taxon>Pleosporales</taxon>
        <taxon>Pleosporineae</taxon>
        <taxon>Phaeosphaeriaceae</taxon>
        <taxon>Parastagonospora</taxon>
    </lineage>
</organism>
<protein>
    <recommendedName>
        <fullName evidence="3">Ketoreductase (KR) domain-containing protein</fullName>
    </recommendedName>
</protein>
<gene>
    <name evidence="1" type="ORF">SNOG_15909</name>
</gene>
<evidence type="ECO:0000313" key="1">
    <source>
        <dbReference type="EMBL" id="EAT76747.1"/>
    </source>
</evidence>
<dbReference type="InterPro" id="IPR036291">
    <property type="entry name" value="NAD(P)-bd_dom_sf"/>
</dbReference>
<dbReference type="InterPro" id="IPR002347">
    <property type="entry name" value="SDR_fam"/>
</dbReference>
<dbReference type="Gene3D" id="3.40.50.720">
    <property type="entry name" value="NAD(P)-binding Rossmann-like Domain"/>
    <property type="match status" value="1"/>
</dbReference>
<name>Q0TX93_PHANO</name>
<dbReference type="Pfam" id="PF00106">
    <property type="entry name" value="adh_short"/>
    <property type="match status" value="1"/>
</dbReference>
<dbReference type="KEGG" id="pno:SNOG_15909"/>
<dbReference type="GeneID" id="5982973"/>
<dbReference type="SUPFAM" id="SSF51735">
    <property type="entry name" value="NAD(P)-binding Rossmann-fold domains"/>
    <property type="match status" value="1"/>
</dbReference>
<sequence length="119" mass="13037">MYVSRRWSSPAPRELLQTVRNAALSTLVSRNSNSGQQLLLPAQASYPGSKKRPGRLDVLINNAGGGVDAKLLHGDMSLRECFNKAYDLNVSGTNVMMWTFTPLLLMSAELRLIFLAGLS</sequence>
<proteinExistence type="predicted"/>
<evidence type="ECO:0000313" key="2">
    <source>
        <dbReference type="Proteomes" id="UP000001055"/>
    </source>
</evidence>
<dbReference type="EMBL" id="CH445365">
    <property type="protein sequence ID" value="EAT76747.1"/>
    <property type="molecule type" value="Genomic_DNA"/>
</dbReference>
<dbReference type="InParanoid" id="Q0TX93"/>
<dbReference type="Proteomes" id="UP000001055">
    <property type="component" value="Unassembled WGS sequence"/>
</dbReference>
<dbReference type="RefSeq" id="XP_001806043.1">
    <property type="nucleotide sequence ID" value="XM_001805991.1"/>
</dbReference>
<reference evidence="2" key="1">
    <citation type="journal article" date="2007" name="Plant Cell">
        <title>Dothideomycete-plant interactions illuminated by genome sequencing and EST analysis of the wheat pathogen Stagonospora nodorum.</title>
        <authorList>
            <person name="Hane J.K."/>
            <person name="Lowe R.G."/>
            <person name="Solomon P.S."/>
            <person name="Tan K.C."/>
            <person name="Schoch C.L."/>
            <person name="Spatafora J.W."/>
            <person name="Crous P.W."/>
            <person name="Kodira C."/>
            <person name="Birren B.W."/>
            <person name="Galagan J.E."/>
            <person name="Torriani S.F."/>
            <person name="McDonald B.A."/>
            <person name="Oliver R.P."/>
        </authorList>
    </citation>
    <scope>NUCLEOTIDE SEQUENCE [LARGE SCALE GENOMIC DNA]</scope>
    <source>
        <strain evidence="2">SN15 / ATCC MYA-4574 / FGSC 10173</strain>
    </source>
</reference>
<evidence type="ECO:0008006" key="3">
    <source>
        <dbReference type="Google" id="ProtNLM"/>
    </source>
</evidence>
<dbReference type="AlphaFoldDB" id="Q0TX93"/>
<accession>Q0TX93</accession>